<feature type="compositionally biased region" description="Basic and acidic residues" evidence="1">
    <location>
        <begin position="446"/>
        <end position="455"/>
    </location>
</feature>
<evidence type="ECO:0000313" key="3">
    <source>
        <dbReference type="Proteomes" id="UP001328107"/>
    </source>
</evidence>
<sequence length="499" mass="56850">IKMSSTSVSVDPTPSRLPIRGTALRQVCDSDYSFLKLVVKSVDRAAPTLAKVREEQPPPVTTPRRYKHSVAPFARARDLAPSKPTNQSLEWEVLHIHEFCPESEDICQHECMIEGLDDVFNHFNEKLKPNNSWRKKELYQINKYKQYCIICVSEVRVNDHCVGVFQRVGSAKKKATKRLKAYVMHDTCLSSISMNKKAVLPAMESLLKSADVKKVIEKYCIFESVKNCFECKQGLYLERMGNNKIVRCSDAFCGHNMHWECALRSETCRMNFADKTLYCKDHAVGLPQSNDAGSRGSNASQSLTEFEICMECSRSVARWPLPRKVFYLRCCESFIHYDCATKRLRASNMSCGKCGSMNKFLESVQSQGHCLQEYREEMEKYGAVDNMSDLYLSDIEEESDISVGEDSDGSVSDMEDEGRTKGVESIYVEEIPSSEEENSPPIEQNRMGEVKRDKSVEIVEIDMEEEEREKSVEIVYVKQVFPSSEKEKLSPVAKMGRFA</sequence>
<feature type="region of interest" description="Disordered" evidence="1">
    <location>
        <begin position="399"/>
        <end position="455"/>
    </location>
</feature>
<proteinExistence type="predicted"/>
<evidence type="ECO:0000256" key="1">
    <source>
        <dbReference type="SAM" id="MobiDB-lite"/>
    </source>
</evidence>
<name>A0AAN5IEP7_9BILA</name>
<keyword evidence="3" id="KW-1185">Reference proteome</keyword>
<dbReference type="Proteomes" id="UP001328107">
    <property type="component" value="Unassembled WGS sequence"/>
</dbReference>
<feature type="non-terminal residue" evidence="2">
    <location>
        <position position="1"/>
    </location>
</feature>
<gene>
    <name evidence="2" type="ORF">PMAYCL1PPCAC_31515</name>
</gene>
<evidence type="ECO:0000313" key="2">
    <source>
        <dbReference type="EMBL" id="GMR61320.1"/>
    </source>
</evidence>
<dbReference type="EMBL" id="BTRK01000006">
    <property type="protein sequence ID" value="GMR61320.1"/>
    <property type="molecule type" value="Genomic_DNA"/>
</dbReference>
<reference evidence="3" key="1">
    <citation type="submission" date="2022-10" db="EMBL/GenBank/DDBJ databases">
        <title>Genome assembly of Pristionchus species.</title>
        <authorList>
            <person name="Yoshida K."/>
            <person name="Sommer R.J."/>
        </authorList>
    </citation>
    <scope>NUCLEOTIDE SEQUENCE [LARGE SCALE GENOMIC DNA]</scope>
    <source>
        <strain evidence="3">RS5460</strain>
    </source>
</reference>
<organism evidence="2 3">
    <name type="scientific">Pristionchus mayeri</name>
    <dbReference type="NCBI Taxonomy" id="1317129"/>
    <lineage>
        <taxon>Eukaryota</taxon>
        <taxon>Metazoa</taxon>
        <taxon>Ecdysozoa</taxon>
        <taxon>Nematoda</taxon>
        <taxon>Chromadorea</taxon>
        <taxon>Rhabditida</taxon>
        <taxon>Rhabditina</taxon>
        <taxon>Diplogasteromorpha</taxon>
        <taxon>Diplogasteroidea</taxon>
        <taxon>Neodiplogasteridae</taxon>
        <taxon>Pristionchus</taxon>
    </lineage>
</organism>
<dbReference type="AlphaFoldDB" id="A0AAN5IEP7"/>
<comment type="caution">
    <text evidence="2">The sequence shown here is derived from an EMBL/GenBank/DDBJ whole genome shotgun (WGS) entry which is preliminary data.</text>
</comment>
<protein>
    <submittedName>
        <fullName evidence="2">Uncharacterized protein</fullName>
    </submittedName>
</protein>
<accession>A0AAN5IEP7</accession>
<feature type="compositionally biased region" description="Acidic residues" evidence="1">
    <location>
        <begin position="399"/>
        <end position="416"/>
    </location>
</feature>